<accession>A0A4Q2SNT3</accession>
<feature type="region of interest" description="Disordered" evidence="1">
    <location>
        <begin position="1"/>
        <end position="53"/>
    </location>
</feature>
<gene>
    <name evidence="2" type="ORF">EUA94_17715</name>
</gene>
<dbReference type="EMBL" id="SDWV01000021">
    <property type="protein sequence ID" value="RYC05738.1"/>
    <property type="molecule type" value="Genomic_DNA"/>
</dbReference>
<feature type="compositionally biased region" description="Low complexity" evidence="1">
    <location>
        <begin position="1"/>
        <end position="16"/>
    </location>
</feature>
<evidence type="ECO:0000256" key="1">
    <source>
        <dbReference type="SAM" id="MobiDB-lite"/>
    </source>
</evidence>
<sequence length="414" mass="44833">MTAAAPARGLPRPAEAVLPAPREDIAGKDVDADWGTSPSDAEAEVEPRRLHPIDEAAAASLDVGGEESLLSDGVLWRPSVAVPVAPRRNALRDLVAAPTPSQERPVEPLSGFPAESMPRRACPNCMRAMPKDIDDRQLHVLAIVGVTGATKSHFFASAMGLAENKQVLRDLGCTEFEVAAGSGSSFYEDYYVPFFKKGEELEGTPNDDSVRFKSITFRVTFEGHPPFLLMTHDVSGEALSNEQSRAVVTPFVRRASGVVFMVDPGEFDELYDALPEVETHPVKERRISQGALLGHLLDEIELQPGGRDVPVSVVVTKSDLLVSAMGRDFTFSRNSERGSGWTRDILEVDAEVRTMLDALGEVQLLQNAGRHGSVMFHAVSPSGGRPGSAGYTRPRPIRVEEPLGTVLRAISRIH</sequence>
<comment type="caution">
    <text evidence="2">The sequence shown here is derived from an EMBL/GenBank/DDBJ whole genome shotgun (WGS) entry which is preliminary data.</text>
</comment>
<organism evidence="2 3">
    <name type="scientific">Nocardioides zhouii</name>
    <dbReference type="NCBI Taxonomy" id="1168729"/>
    <lineage>
        <taxon>Bacteria</taxon>
        <taxon>Bacillati</taxon>
        <taxon>Actinomycetota</taxon>
        <taxon>Actinomycetes</taxon>
        <taxon>Propionibacteriales</taxon>
        <taxon>Nocardioidaceae</taxon>
        <taxon>Nocardioides</taxon>
    </lineage>
</organism>
<keyword evidence="3" id="KW-1185">Reference proteome</keyword>
<proteinExistence type="predicted"/>
<name>A0A4Q2SNT3_9ACTN</name>
<dbReference type="SUPFAM" id="SSF52540">
    <property type="entry name" value="P-loop containing nucleoside triphosphate hydrolases"/>
    <property type="match status" value="1"/>
</dbReference>
<dbReference type="OrthoDB" id="5171766at2"/>
<dbReference type="Proteomes" id="UP000291101">
    <property type="component" value="Unassembled WGS sequence"/>
</dbReference>
<dbReference type="InterPro" id="IPR027417">
    <property type="entry name" value="P-loop_NTPase"/>
</dbReference>
<feature type="compositionally biased region" description="Basic and acidic residues" evidence="1">
    <location>
        <begin position="21"/>
        <end position="31"/>
    </location>
</feature>
<protein>
    <submittedName>
        <fullName evidence="2">Uncharacterized protein</fullName>
    </submittedName>
</protein>
<dbReference type="RefSeq" id="WP_129428229.1">
    <property type="nucleotide sequence ID" value="NZ_SDWV01000021.1"/>
</dbReference>
<reference evidence="2 3" key="1">
    <citation type="submission" date="2019-01" db="EMBL/GenBank/DDBJ databases">
        <title>Novel species of Nocardioides.</title>
        <authorList>
            <person name="Liu Q."/>
            <person name="X Y.-H."/>
        </authorList>
    </citation>
    <scope>NUCLEOTIDE SEQUENCE [LARGE SCALE GENOMIC DNA]</scope>
    <source>
        <strain evidence="2 3">HLT2-9</strain>
    </source>
</reference>
<evidence type="ECO:0000313" key="3">
    <source>
        <dbReference type="Proteomes" id="UP000291101"/>
    </source>
</evidence>
<dbReference type="AlphaFoldDB" id="A0A4Q2SNT3"/>
<evidence type="ECO:0000313" key="2">
    <source>
        <dbReference type="EMBL" id="RYC05738.1"/>
    </source>
</evidence>